<keyword evidence="1" id="KW-1133">Transmembrane helix</keyword>
<comment type="caution">
    <text evidence="2">The sequence shown here is derived from an EMBL/GenBank/DDBJ whole genome shotgun (WGS) entry which is preliminary data.</text>
</comment>
<feature type="transmembrane region" description="Helical" evidence="1">
    <location>
        <begin position="64"/>
        <end position="84"/>
    </location>
</feature>
<dbReference type="EMBL" id="LFMY01000018">
    <property type="protein sequence ID" value="OKL55703.1"/>
    <property type="molecule type" value="Genomic_DNA"/>
</dbReference>
<protein>
    <submittedName>
        <fullName evidence="2">Uncharacterized protein</fullName>
    </submittedName>
</protein>
<keyword evidence="3" id="KW-1185">Reference proteome</keyword>
<evidence type="ECO:0000256" key="1">
    <source>
        <dbReference type="SAM" id="Phobius"/>
    </source>
</evidence>
<dbReference type="Proteomes" id="UP000214365">
    <property type="component" value="Unassembled WGS sequence"/>
</dbReference>
<organism evidence="2 3">
    <name type="scientific">Talaromyces atroroseus</name>
    <dbReference type="NCBI Taxonomy" id="1441469"/>
    <lineage>
        <taxon>Eukaryota</taxon>
        <taxon>Fungi</taxon>
        <taxon>Dikarya</taxon>
        <taxon>Ascomycota</taxon>
        <taxon>Pezizomycotina</taxon>
        <taxon>Eurotiomycetes</taxon>
        <taxon>Eurotiomycetidae</taxon>
        <taxon>Eurotiales</taxon>
        <taxon>Trichocomaceae</taxon>
        <taxon>Talaromyces</taxon>
        <taxon>Talaromyces sect. Trachyspermi</taxon>
    </lineage>
</organism>
<sequence length="101" mass="10502">MTAIIMFHQLMGGAIFMAAGQVAFVNQLINTLHTSVPDIDSALVIATGATELRSVFSPEQMPGILAAFAVAIVAVGLSFFISLFSNFKRIDTDAVQGGGAA</sequence>
<dbReference type="OrthoDB" id="10021397at2759"/>
<keyword evidence="1" id="KW-0472">Membrane</keyword>
<reference evidence="2 3" key="1">
    <citation type="submission" date="2015-06" db="EMBL/GenBank/DDBJ databases">
        <title>Talaromyces atroroseus IBT 11181 draft genome.</title>
        <authorList>
            <person name="Rasmussen K.B."/>
            <person name="Rasmussen S."/>
            <person name="Petersen B."/>
            <person name="Sicheritz-Ponten T."/>
            <person name="Mortensen U.H."/>
            <person name="Thrane U."/>
        </authorList>
    </citation>
    <scope>NUCLEOTIDE SEQUENCE [LARGE SCALE GENOMIC DNA]</scope>
    <source>
        <strain evidence="2 3">IBT 11181</strain>
    </source>
</reference>
<keyword evidence="1" id="KW-0812">Transmembrane</keyword>
<accession>A0A1Q5Q7F2</accession>
<dbReference type="GeneID" id="31008805"/>
<dbReference type="RefSeq" id="XP_020115824.1">
    <property type="nucleotide sequence ID" value="XM_020264112.1"/>
</dbReference>
<dbReference type="AlphaFoldDB" id="A0A1Q5Q7F2"/>
<gene>
    <name evidence="2" type="ORF">UA08_09049</name>
</gene>
<proteinExistence type="predicted"/>
<feature type="transmembrane region" description="Helical" evidence="1">
    <location>
        <begin position="7"/>
        <end position="29"/>
    </location>
</feature>
<evidence type="ECO:0000313" key="3">
    <source>
        <dbReference type="Proteomes" id="UP000214365"/>
    </source>
</evidence>
<name>A0A1Q5Q7F2_TALAT</name>
<evidence type="ECO:0000313" key="2">
    <source>
        <dbReference type="EMBL" id="OKL55703.1"/>
    </source>
</evidence>